<evidence type="ECO:0000313" key="1">
    <source>
        <dbReference type="EMBL" id="MPM49572.1"/>
    </source>
</evidence>
<dbReference type="EMBL" id="VSSQ01012581">
    <property type="protein sequence ID" value="MPM49572.1"/>
    <property type="molecule type" value="Genomic_DNA"/>
</dbReference>
<dbReference type="AlphaFoldDB" id="A0A645A8W8"/>
<gene>
    <name evidence="1" type="ORF">SDC9_96302</name>
</gene>
<sequence length="56" mass="6136">MVEEKYIDIVGTKALEALMEGSSQVFCRTTLVIDPFTHRPVGFGGDNDLVSFTGNE</sequence>
<protein>
    <submittedName>
        <fullName evidence="1">Uncharacterized protein</fullName>
    </submittedName>
</protein>
<comment type="caution">
    <text evidence="1">The sequence shown here is derived from an EMBL/GenBank/DDBJ whole genome shotgun (WGS) entry which is preliminary data.</text>
</comment>
<proteinExistence type="predicted"/>
<organism evidence="1">
    <name type="scientific">bioreactor metagenome</name>
    <dbReference type="NCBI Taxonomy" id="1076179"/>
    <lineage>
        <taxon>unclassified sequences</taxon>
        <taxon>metagenomes</taxon>
        <taxon>ecological metagenomes</taxon>
    </lineage>
</organism>
<accession>A0A645A8W8</accession>
<reference evidence="1" key="1">
    <citation type="submission" date="2019-08" db="EMBL/GenBank/DDBJ databases">
        <authorList>
            <person name="Kucharzyk K."/>
            <person name="Murdoch R.W."/>
            <person name="Higgins S."/>
            <person name="Loffler F."/>
        </authorList>
    </citation>
    <scope>NUCLEOTIDE SEQUENCE</scope>
</reference>
<name>A0A645A8W8_9ZZZZ</name>